<accession>A0A518EU96</accession>
<sequence>MGCQLRPRRRFLSALATDSDPFLPGREERAKGAAGAGSWDPGQMIPTVQGAELPRIEALRPGRPESLARVSSKEPNREPLEGSGGRKCQADSGPRIRRPEIDRVYVKAG</sequence>
<evidence type="ECO:0000256" key="1">
    <source>
        <dbReference type="SAM" id="MobiDB-lite"/>
    </source>
</evidence>
<gene>
    <name evidence="2" type="ORF">Poly30_31620</name>
</gene>
<organism evidence="2 3">
    <name type="scientific">Saltatorellus ferox</name>
    <dbReference type="NCBI Taxonomy" id="2528018"/>
    <lineage>
        <taxon>Bacteria</taxon>
        <taxon>Pseudomonadati</taxon>
        <taxon>Planctomycetota</taxon>
        <taxon>Planctomycetia</taxon>
        <taxon>Planctomycetia incertae sedis</taxon>
        <taxon>Saltatorellus</taxon>
    </lineage>
</organism>
<reference evidence="2 3" key="1">
    <citation type="submission" date="2019-02" db="EMBL/GenBank/DDBJ databases">
        <title>Deep-cultivation of Planctomycetes and their phenomic and genomic characterization uncovers novel biology.</title>
        <authorList>
            <person name="Wiegand S."/>
            <person name="Jogler M."/>
            <person name="Boedeker C."/>
            <person name="Pinto D."/>
            <person name="Vollmers J."/>
            <person name="Rivas-Marin E."/>
            <person name="Kohn T."/>
            <person name="Peeters S.H."/>
            <person name="Heuer A."/>
            <person name="Rast P."/>
            <person name="Oberbeckmann S."/>
            <person name="Bunk B."/>
            <person name="Jeske O."/>
            <person name="Meyerdierks A."/>
            <person name="Storesund J.E."/>
            <person name="Kallscheuer N."/>
            <person name="Luecker S."/>
            <person name="Lage O.M."/>
            <person name="Pohl T."/>
            <person name="Merkel B.J."/>
            <person name="Hornburger P."/>
            <person name="Mueller R.-W."/>
            <person name="Bruemmer F."/>
            <person name="Labrenz M."/>
            <person name="Spormann A.M."/>
            <person name="Op den Camp H."/>
            <person name="Overmann J."/>
            <person name="Amann R."/>
            <person name="Jetten M.S.M."/>
            <person name="Mascher T."/>
            <person name="Medema M.H."/>
            <person name="Devos D.P."/>
            <person name="Kaster A.-K."/>
            <person name="Ovreas L."/>
            <person name="Rohde M."/>
            <person name="Galperin M.Y."/>
            <person name="Jogler C."/>
        </authorList>
    </citation>
    <scope>NUCLEOTIDE SEQUENCE [LARGE SCALE GENOMIC DNA]</scope>
    <source>
        <strain evidence="2 3">Poly30</strain>
    </source>
</reference>
<dbReference type="AlphaFoldDB" id="A0A518EU96"/>
<feature type="compositionally biased region" description="Basic and acidic residues" evidence="1">
    <location>
        <begin position="71"/>
        <end position="80"/>
    </location>
</feature>
<protein>
    <submittedName>
        <fullName evidence="2">Uncharacterized protein</fullName>
    </submittedName>
</protein>
<evidence type="ECO:0000313" key="2">
    <source>
        <dbReference type="EMBL" id="QDV07634.1"/>
    </source>
</evidence>
<name>A0A518EU96_9BACT</name>
<evidence type="ECO:0000313" key="3">
    <source>
        <dbReference type="Proteomes" id="UP000320390"/>
    </source>
</evidence>
<dbReference type="Proteomes" id="UP000320390">
    <property type="component" value="Chromosome"/>
</dbReference>
<dbReference type="EMBL" id="CP036434">
    <property type="protein sequence ID" value="QDV07634.1"/>
    <property type="molecule type" value="Genomic_DNA"/>
</dbReference>
<feature type="region of interest" description="Disordered" evidence="1">
    <location>
        <begin position="57"/>
        <end position="101"/>
    </location>
</feature>
<feature type="region of interest" description="Disordered" evidence="1">
    <location>
        <begin position="17"/>
        <end position="43"/>
    </location>
</feature>
<keyword evidence="3" id="KW-1185">Reference proteome</keyword>
<proteinExistence type="predicted"/>